<comment type="caution">
    <text evidence="2">The sequence shown here is derived from an EMBL/GenBank/DDBJ whole genome shotgun (WGS) entry which is preliminary data.</text>
</comment>
<dbReference type="PATRIC" id="fig|1261066.4.peg.836"/>
<accession>S4GMD3</accession>
<dbReference type="Gene3D" id="3.40.50.300">
    <property type="entry name" value="P-loop containing nucleotide triphosphate hydrolases"/>
    <property type="match status" value="1"/>
</dbReference>
<dbReference type="InterPro" id="IPR011646">
    <property type="entry name" value="KAP_P-loop"/>
</dbReference>
<evidence type="ECO:0000313" key="2">
    <source>
        <dbReference type="EMBL" id="EPI46535.1"/>
    </source>
</evidence>
<gene>
    <name evidence="2" type="ORF">HMPREF1581_00928</name>
</gene>
<sequence>MSYVADKPIEKADEDLLGRSDFAKQFGKSICEYDSKDGLVIGLYGKWGSGKTSIINMAISEIPVVEAQKIENEKWYSRVYKRIKKIFTSQKTEEEDQCYYPIVIKFSPWNYSDKNNLISLFFNELKNKLGVAKGEENKGKIGKAISQYSDIIDVLSFIPVAGSAIAPILKTISKSKGAKLMQAPSLYEAKEKLCKALEDFNHKIIVFIDDIDRLTTPQIKDIFQLVKQVGDFPNIIYVLTMDREIVCNALSEYHNIDGDEYLKKIVQVSFEVPEIDRSLLPEILKGRLSKFIHKNDCEEEFENNNYFEKVLEYCVNPYIKNIRDINRLLNAFQFKYGALWKETSFVDLLAITAIEIFEPKLYEWIFNNRNFICRGTANDSLRTSTDKSDYVERCNQEFDILGLNRKLSFNIISTIFPAFADDTSNHKLINDVLESELISKKRIGSIKSLGLYFSLNLSSIKIRREAILGCINNCYQVALVQKVKNSNKDGNIIFFLKDIEALLIDDKISNNGLVLIASTLFELQYGFKCIDSSNLFKTSSCEYSEYLIYKIITRLKNENDKYEIINSAVKNINKDNVGTTSIIIRDIGFAYGKYGCENEIKDHKDFKFISLKHLEDIEKIYAAKIKSISKSEDILSSYQFHIAFYVWKCIDKESAISYVKNIFNTEKNKLKFLCLTTYNDLTNWKFSSENCFYLVSEEEFYASIKKFDKSRLDEFTKEEQIILASFVLNYENNNNDFNYVYEHEALQLIEKWKSESNIAK</sequence>
<reference evidence="2 3" key="1">
    <citation type="submission" date="2013-06" db="EMBL/GenBank/DDBJ databases">
        <authorList>
            <person name="Weinstock G."/>
            <person name="Sodergren E."/>
            <person name="Lobos E.A."/>
            <person name="Fulton L."/>
            <person name="Fulton R."/>
            <person name="Courtney L."/>
            <person name="Fronick C."/>
            <person name="O'Laughlin M."/>
            <person name="Godfrey J."/>
            <person name="Wilson R.M."/>
            <person name="Miner T."/>
            <person name="Farmer C."/>
            <person name="Delehaunty K."/>
            <person name="Cordes M."/>
            <person name="Minx P."/>
            <person name="Tomlinson C."/>
            <person name="Chen J."/>
            <person name="Wollam A."/>
            <person name="Pepin K.H."/>
            <person name="Bhonagiri V."/>
            <person name="Zhang X."/>
            <person name="Warren W."/>
            <person name="Mitreva M."/>
            <person name="Mardis E.R."/>
            <person name="Wilson R.K."/>
        </authorList>
    </citation>
    <scope>NUCLEOTIDE SEQUENCE [LARGE SCALE GENOMIC DNA]</scope>
    <source>
        <strain evidence="2 3">JCP8108</strain>
    </source>
</reference>
<evidence type="ECO:0000259" key="1">
    <source>
        <dbReference type="Pfam" id="PF07693"/>
    </source>
</evidence>
<dbReference type="EMBL" id="ATJJ01000065">
    <property type="protein sequence ID" value="EPI46535.1"/>
    <property type="molecule type" value="Genomic_DNA"/>
</dbReference>
<dbReference type="Proteomes" id="UP000014521">
    <property type="component" value="Unassembled WGS sequence"/>
</dbReference>
<dbReference type="Pfam" id="PF07693">
    <property type="entry name" value="KAP_NTPase"/>
    <property type="match status" value="1"/>
</dbReference>
<protein>
    <submittedName>
        <fullName evidence="2">p-loop domain protein, KAP family</fullName>
    </submittedName>
</protein>
<dbReference type="InterPro" id="IPR027417">
    <property type="entry name" value="P-loop_NTPase"/>
</dbReference>
<feature type="domain" description="KAP NTPase" evidence="1">
    <location>
        <begin position="19"/>
        <end position="333"/>
    </location>
</feature>
<organism evidence="2 3">
    <name type="scientific">Gardnerella vaginalis JCP8108</name>
    <dbReference type="NCBI Taxonomy" id="1261066"/>
    <lineage>
        <taxon>Bacteria</taxon>
        <taxon>Bacillati</taxon>
        <taxon>Actinomycetota</taxon>
        <taxon>Actinomycetes</taxon>
        <taxon>Bifidobacteriales</taxon>
        <taxon>Bifidobacteriaceae</taxon>
        <taxon>Gardnerella</taxon>
    </lineage>
</organism>
<dbReference type="PANTHER" id="PTHR22674:SF6">
    <property type="entry name" value="NTPASE KAP FAMILY P-LOOP DOMAIN-CONTAINING PROTEIN 1"/>
    <property type="match status" value="1"/>
</dbReference>
<dbReference type="HOGENOM" id="CLU_021357_0_0_11"/>
<evidence type="ECO:0000313" key="3">
    <source>
        <dbReference type="Proteomes" id="UP000014521"/>
    </source>
</evidence>
<dbReference type="AlphaFoldDB" id="S4GMD3"/>
<name>S4GMD3_GARVA</name>
<dbReference type="InterPro" id="IPR052754">
    <property type="entry name" value="NTPase_KAP_P-loop"/>
</dbReference>
<dbReference type="SUPFAM" id="SSF52540">
    <property type="entry name" value="P-loop containing nucleoside triphosphate hydrolases"/>
    <property type="match status" value="1"/>
</dbReference>
<dbReference type="RefSeq" id="WP_016810858.1">
    <property type="nucleotide sequence ID" value="NZ_KE347191.1"/>
</dbReference>
<dbReference type="PANTHER" id="PTHR22674">
    <property type="entry name" value="NTPASE, KAP FAMILY P-LOOP DOMAIN-CONTAINING 1"/>
    <property type="match status" value="1"/>
</dbReference>
<proteinExistence type="predicted"/>